<proteinExistence type="predicted"/>
<accession>A0A2Z7B1A1</accession>
<evidence type="ECO:0000313" key="2">
    <source>
        <dbReference type="EMBL" id="KZV25459.1"/>
    </source>
</evidence>
<evidence type="ECO:0000256" key="1">
    <source>
        <dbReference type="SAM" id="MobiDB-lite"/>
    </source>
</evidence>
<sequence length="230" mass="26173">MSNPSDLLVQTDVGFLFPVVDLIRRIYRRYLLKCRFPCETGRSQAPRRQQGGEDILEDVGSAGDDGGVDTEATRTDEGMALVGPHLEDRFVHWSSGPATNTIEIREINWTTHFLPKIDLAAKAADATHFSQGVAEYPIRSDTSSPHVRLITQDGQRYDKYDFQQFRRVFRHNLDDLLDTLIKAQTSMELRLVRDMNANTTLSSQMVEFIDCLKELGAAKKRESSKKRRLL</sequence>
<organism evidence="2 3">
    <name type="scientific">Dorcoceras hygrometricum</name>
    <dbReference type="NCBI Taxonomy" id="472368"/>
    <lineage>
        <taxon>Eukaryota</taxon>
        <taxon>Viridiplantae</taxon>
        <taxon>Streptophyta</taxon>
        <taxon>Embryophyta</taxon>
        <taxon>Tracheophyta</taxon>
        <taxon>Spermatophyta</taxon>
        <taxon>Magnoliopsida</taxon>
        <taxon>eudicotyledons</taxon>
        <taxon>Gunneridae</taxon>
        <taxon>Pentapetalae</taxon>
        <taxon>asterids</taxon>
        <taxon>lamiids</taxon>
        <taxon>Lamiales</taxon>
        <taxon>Gesneriaceae</taxon>
        <taxon>Didymocarpoideae</taxon>
        <taxon>Trichosporeae</taxon>
        <taxon>Loxocarpinae</taxon>
        <taxon>Dorcoceras</taxon>
    </lineage>
</organism>
<reference evidence="2 3" key="1">
    <citation type="journal article" date="2015" name="Proc. Natl. Acad. Sci. U.S.A.">
        <title>The resurrection genome of Boea hygrometrica: A blueprint for survival of dehydration.</title>
        <authorList>
            <person name="Xiao L."/>
            <person name="Yang G."/>
            <person name="Zhang L."/>
            <person name="Yang X."/>
            <person name="Zhao S."/>
            <person name="Ji Z."/>
            <person name="Zhou Q."/>
            <person name="Hu M."/>
            <person name="Wang Y."/>
            <person name="Chen M."/>
            <person name="Xu Y."/>
            <person name="Jin H."/>
            <person name="Xiao X."/>
            <person name="Hu G."/>
            <person name="Bao F."/>
            <person name="Hu Y."/>
            <person name="Wan P."/>
            <person name="Li L."/>
            <person name="Deng X."/>
            <person name="Kuang T."/>
            <person name="Xiang C."/>
            <person name="Zhu J.K."/>
            <person name="Oliver M.J."/>
            <person name="He Y."/>
        </authorList>
    </citation>
    <scope>NUCLEOTIDE SEQUENCE [LARGE SCALE GENOMIC DNA]</scope>
    <source>
        <strain evidence="3">cv. XS01</strain>
    </source>
</reference>
<dbReference type="Proteomes" id="UP000250235">
    <property type="component" value="Unassembled WGS sequence"/>
</dbReference>
<dbReference type="AlphaFoldDB" id="A0A2Z7B1A1"/>
<protein>
    <submittedName>
        <fullName evidence="2">Uncharacterized protein</fullName>
    </submittedName>
</protein>
<evidence type="ECO:0000313" key="3">
    <source>
        <dbReference type="Proteomes" id="UP000250235"/>
    </source>
</evidence>
<gene>
    <name evidence="2" type="ORF">F511_16563</name>
</gene>
<name>A0A2Z7B1A1_9LAMI</name>
<keyword evidence="3" id="KW-1185">Reference proteome</keyword>
<feature type="region of interest" description="Disordered" evidence="1">
    <location>
        <begin position="42"/>
        <end position="72"/>
    </location>
</feature>
<dbReference type="EMBL" id="KV011875">
    <property type="protein sequence ID" value="KZV25459.1"/>
    <property type="molecule type" value="Genomic_DNA"/>
</dbReference>